<dbReference type="SUPFAM" id="SSF51126">
    <property type="entry name" value="Pectin lyase-like"/>
    <property type="match status" value="1"/>
</dbReference>
<reference evidence="4 5" key="1">
    <citation type="submission" date="2018-02" db="EMBL/GenBank/DDBJ databases">
        <title>FDA/CDC Antimicrobial Resistant Isolate Bank Genome Sequencing.</title>
        <authorList>
            <person name="Benahmed F.H."/>
            <person name="Lutgring J.D."/>
            <person name="Yoo B."/>
            <person name="Machado M."/>
            <person name="Brown A."/>
            <person name="McAllister G."/>
            <person name="Perry A."/>
            <person name="Halpin A.L."/>
            <person name="Vavikolanu K."/>
            <person name="Ott S."/>
            <person name="Zhao X."/>
            <person name="Tallon L.J."/>
            <person name="Sadzewicz L."/>
            <person name="Aluvathingal J."/>
            <person name="Nadendla S."/>
            <person name="Voskania-kordi A."/>
            <person name="Simonyan V."/>
            <person name="Patel J."/>
            <person name="Shawar R.M."/>
        </authorList>
    </citation>
    <scope>NUCLEOTIDE SEQUENCE [LARGE SCALE GENOMIC DNA]</scope>
    <source>
        <strain evidence="4 5">AR_0356</strain>
    </source>
</reference>
<evidence type="ECO:0000259" key="3">
    <source>
        <dbReference type="SMART" id="SM00912"/>
    </source>
</evidence>
<dbReference type="Proteomes" id="UP000238390">
    <property type="component" value="Chromosome"/>
</dbReference>
<feature type="compositionally biased region" description="Polar residues" evidence="1">
    <location>
        <begin position="844"/>
        <end position="853"/>
    </location>
</feature>
<organism evidence="4 5">
    <name type="scientific">Pseudomonas paraeruginosa</name>
    <dbReference type="NCBI Taxonomy" id="2994495"/>
    <lineage>
        <taxon>Bacteria</taxon>
        <taxon>Pseudomonadati</taxon>
        <taxon>Pseudomonadota</taxon>
        <taxon>Gammaproteobacteria</taxon>
        <taxon>Pseudomonadales</taxon>
        <taxon>Pseudomonadaceae</taxon>
        <taxon>Pseudomonas</taxon>
    </lineage>
</organism>
<feature type="compositionally biased region" description="Basic and acidic residues" evidence="1">
    <location>
        <begin position="699"/>
        <end position="711"/>
    </location>
</feature>
<proteinExistence type="predicted"/>
<feature type="region of interest" description="Disordered" evidence="1">
    <location>
        <begin position="1061"/>
        <end position="1092"/>
    </location>
</feature>
<dbReference type="InterPro" id="IPR025157">
    <property type="entry name" value="Hemagglutinin_rpt"/>
</dbReference>
<evidence type="ECO:0000256" key="2">
    <source>
        <dbReference type="SAM" id="SignalP"/>
    </source>
</evidence>
<dbReference type="Pfam" id="PF13332">
    <property type="entry name" value="Fil_haemagg_2"/>
    <property type="match status" value="6"/>
</dbReference>
<dbReference type="EMBL" id="CP027169">
    <property type="protein sequence ID" value="AVK08124.1"/>
    <property type="molecule type" value="Genomic_DNA"/>
</dbReference>
<dbReference type="Pfam" id="PF05860">
    <property type="entry name" value="TPS"/>
    <property type="match status" value="1"/>
</dbReference>
<dbReference type="GO" id="GO:0003824">
    <property type="term" value="F:catalytic activity"/>
    <property type="evidence" value="ECO:0007669"/>
    <property type="project" value="UniProtKB-ARBA"/>
</dbReference>
<feature type="domain" description="Filamentous haemagglutinin FhaB/tRNA nuclease CdiA-like TPS" evidence="3">
    <location>
        <begin position="52"/>
        <end position="172"/>
    </location>
</feature>
<feature type="region of interest" description="Disordered" evidence="1">
    <location>
        <begin position="606"/>
        <end position="627"/>
    </location>
</feature>
<dbReference type="RefSeq" id="WP_058145741.1">
    <property type="nucleotide sequence ID" value="NZ_CP027169.1"/>
</dbReference>
<evidence type="ECO:0000256" key="1">
    <source>
        <dbReference type="SAM" id="MobiDB-lite"/>
    </source>
</evidence>
<keyword evidence="5" id="KW-1185">Reference proteome</keyword>
<gene>
    <name evidence="4" type="ORF">CSB93_5867</name>
</gene>
<feature type="region of interest" description="Disordered" evidence="1">
    <location>
        <begin position="844"/>
        <end position="863"/>
    </location>
</feature>
<dbReference type="InterPro" id="IPR012334">
    <property type="entry name" value="Pectin_lyas_fold"/>
</dbReference>
<dbReference type="InterPro" id="IPR011050">
    <property type="entry name" value="Pectin_lyase_fold/virulence"/>
</dbReference>
<feature type="compositionally biased region" description="Basic and acidic residues" evidence="1">
    <location>
        <begin position="664"/>
        <end position="677"/>
    </location>
</feature>
<feature type="chain" id="PRO_5015319372" evidence="2">
    <location>
        <begin position="35"/>
        <end position="1651"/>
    </location>
</feature>
<sequence length="1651" mass="171538">MHRDNPVFHLSPRGKLRCLIAGLLLAPHLPQAFAGGLEAAGGPGGTPQLLNQGGVPIVNIVAPNAAGLSHNQFLDYNVDRQGLVLNNALQPGASQLAGQLAANPQLRGDAASAILNEVISRNASAINGPQEIFGQAADYILANPNGISVNGGSFINTPHASLLVGRPELADGKLQALNTNDAVGALQIQGQGLSNRDGSIALLAPRVDSQGKIEASTELDLTVGRNRIDYPSGKVERDPSGDVRPGERRIDASLFGAMQAGRINILSTAEGAGVRVGPVGIDGRDGVDLRSAGDLSISGQALPDNSLNALRAAIRSDSGNVGLHARGDLSLAAADVSGGSVDLKSGRNLTLGSVESRNLRESRERWSNSTIGITWETYDRTRTVTDSKQHGSRIDARADASLAARGDSELRAATVKAGATLKVSSGGDTRLLAATETRTERDQGAHRKHLWKANWDKGSSEQRSVTSSLEGARVELGGGRHLNLEGADVASRGDLDLQAKSVDIGSASRSHSSRDNSYSGDLVGGSFFGSHGDGDSGKTLQQGSRVKADGALTVTADAVEVRGSQVRGARKAEVASGKGSLRIDGVEETAHSNSYSKDSKFFGIAKDESRQRSKDSSNRASEVRSDSNLTLRSAADIAIRGSRVEAGGALAAEAKGNLEIASAQERHDGSDSRHTRGFDAYAGEQTPGSRQYRAGVRYQDQRTSVRREETRNSGSSLGGATLAVKAGGDLTVKGAELKASAGDASLSGKNVALLAEQDSKTRSSEQTTTGGGFYYTGGLDRAGSGIEVGHQRIDENDAESHARTSQVNATGNLRIDAAQGSLTTQGARLEAGDSLAVAAGTVDNQAARDSQSSQRHDSGWSGDIGANLEYRGITRPIEKAVEGVAQRKVHQPGLLDNLEQPNVGVDLEISHRDSRGEQQASQAQVSSFAGGQVELKVGDALQDEGTRYQARSGGLLIDAARHDARAAENTSGSHEQSLDAKVGGRLYTTTGQDLNLRLSGIGGSSENSTSQTTAVVGEYAAKQGVEIRLGGDGLYQGSRFDGGEAGVRLSAGGNLALEQANDRQSASSASLRGDAALSGGMAPSANGKGLNASAGLQLDHKAGDSRDSQARVADIQAKGAVELRSGGDLVLQGSNIGSAAAKTGDIVLAAGGKLDLQAARDSHRAGGNNLGGGFSLGGGSVRDAETSSKNGSVSGNFNIGRVDEERHALNGGNLHSATKASLSSAADDATAVRLQGTRIEAAQVSLEAGNGGILQESAESSERRANWGVLLGAGANGGKTTGAPSDYRSDYAVQARAKVDVDVLRSQTQSDSVIQADRVILASQGDTRLEGARIDAAQVDGHIGGDLRVESRQDRAEGVKVNVDARLGVEKNQPGLVNKLASKTGPLKDKLETKAENAFDKHRGKLENGVDRNVERLGKAGDNLLAKAETAKERLGEKLVRSGSYEVNPEPRGAFASKLDRARGYLAEKGEALGDRLSGLKQRLSPNKTGSYAVNDKQTAGAKVGNAAENVLFGDKSGEASVTPTLYLDVSHVSRNYVTEASGITGRQGVNLQVGAATQLTGARISASDGKVDLGGSRVETRALAGKDYRADLGLNVSRSPVDLAFGIKDEFSQEHDQATRDDQAFNLGALRVGGRNRDQQLQAGIEQKAD</sequence>
<feature type="compositionally biased region" description="Basic and acidic residues" evidence="1">
    <location>
        <begin position="606"/>
        <end position="625"/>
    </location>
</feature>
<feature type="region of interest" description="Disordered" evidence="1">
    <location>
        <begin position="661"/>
        <end position="720"/>
    </location>
</feature>
<feature type="region of interest" description="Disordered" evidence="1">
    <location>
        <begin position="757"/>
        <end position="776"/>
    </location>
</feature>
<name>A0A2R3J1R9_9PSED</name>
<protein>
    <submittedName>
        <fullName evidence="4">Filamentous hemagglutinin family N-terminal domain protein</fullName>
    </submittedName>
</protein>
<accession>A0A2R3J1R9</accession>
<evidence type="ECO:0000313" key="4">
    <source>
        <dbReference type="EMBL" id="AVK08124.1"/>
    </source>
</evidence>
<dbReference type="SMART" id="SM00912">
    <property type="entry name" value="Haemagg_act"/>
    <property type="match status" value="1"/>
</dbReference>
<keyword evidence="2" id="KW-0732">Signal</keyword>
<dbReference type="NCBIfam" id="TIGR01901">
    <property type="entry name" value="adhes_NPXG"/>
    <property type="match status" value="1"/>
</dbReference>
<feature type="region of interest" description="Disordered" evidence="1">
    <location>
        <begin position="435"/>
        <end position="469"/>
    </location>
</feature>
<evidence type="ECO:0000313" key="5">
    <source>
        <dbReference type="Proteomes" id="UP000238390"/>
    </source>
</evidence>
<dbReference type="InterPro" id="IPR008638">
    <property type="entry name" value="FhaB/CdiA-like_TPS"/>
</dbReference>
<feature type="signal peptide" evidence="2">
    <location>
        <begin position="1"/>
        <end position="34"/>
    </location>
</feature>
<dbReference type="Gene3D" id="2.160.20.10">
    <property type="entry name" value="Single-stranded right-handed beta-helix, Pectin lyase-like"/>
    <property type="match status" value="1"/>
</dbReference>